<accession>A0A7J7JNF1</accession>
<evidence type="ECO:0000313" key="2">
    <source>
        <dbReference type="EMBL" id="KAF6026948.1"/>
    </source>
</evidence>
<dbReference type="PANTHER" id="PTHR43658:SF8">
    <property type="entry name" value="17-BETA-HYDROXYSTEROID DEHYDROGENASE 14-RELATED"/>
    <property type="match status" value="1"/>
</dbReference>
<dbReference type="SUPFAM" id="SSF51735">
    <property type="entry name" value="NAD(P)-binding Rossmann-fold domains"/>
    <property type="match status" value="1"/>
</dbReference>
<reference evidence="2" key="1">
    <citation type="submission" date="2020-06" db="EMBL/GenBank/DDBJ databases">
        <title>Draft genome of Bugula neritina, a colonial animal packing powerful symbionts and potential medicines.</title>
        <authorList>
            <person name="Rayko M."/>
        </authorList>
    </citation>
    <scope>NUCLEOTIDE SEQUENCE [LARGE SCALE GENOMIC DNA]</scope>
    <source>
        <strain evidence="2">Kwan_BN1</strain>
    </source>
</reference>
<dbReference type="PANTHER" id="PTHR43658">
    <property type="entry name" value="SHORT-CHAIN DEHYDROGENASE/REDUCTASE"/>
    <property type="match status" value="1"/>
</dbReference>
<comment type="caution">
    <text evidence="2">The sequence shown here is derived from an EMBL/GenBank/DDBJ whole genome shotgun (WGS) entry which is preliminary data.</text>
</comment>
<dbReference type="AlphaFoldDB" id="A0A7J7JNF1"/>
<dbReference type="InterPro" id="IPR002347">
    <property type="entry name" value="SDR_fam"/>
</dbReference>
<sequence length="324" mass="34872">MLKIGHVFTKFSRPLSTTLRRLDIPRCSQAEYFPANQTPMLPDGTFQGKVALITGGGTGIGKSVAGVISKLGGTVVIMSRKIEVLQETAKEISSSTGNQVYPIAADVRKPDVIKAAVDEMVEKVGLPHIVVNNAAGNFISPTERLSSNAFFTIIDIVLNGTANVTLDVGKRLIAAKQGAAFLGMTATYAQCGSGFTVPSACAKAGMEAMHLSLAAEWARYGMRFNCIEPGPFHTKGAFDRLDPTGEFAKQMVENTPVGRFGELEEIANLSAYLVSDYSNFMNGSMIRFDGGEIPFTAGMFNGLTKVPQQQWDMLEKMIRKVKGS</sequence>
<gene>
    <name evidence="2" type="ORF">EB796_014742</name>
</gene>
<proteinExistence type="predicted"/>
<name>A0A7J7JNF1_BUGNE</name>
<dbReference type="EMBL" id="VXIV02002176">
    <property type="protein sequence ID" value="KAF6026948.1"/>
    <property type="molecule type" value="Genomic_DNA"/>
</dbReference>
<dbReference type="CDD" id="cd05369">
    <property type="entry name" value="TER_DECR_SDR_a"/>
    <property type="match status" value="1"/>
</dbReference>
<keyword evidence="1" id="KW-0560">Oxidoreductase</keyword>
<dbReference type="GO" id="GO:0006635">
    <property type="term" value="P:fatty acid beta-oxidation"/>
    <property type="evidence" value="ECO:0007669"/>
    <property type="project" value="TreeGrafter"/>
</dbReference>
<dbReference type="Pfam" id="PF13561">
    <property type="entry name" value="adh_short_C2"/>
    <property type="match status" value="1"/>
</dbReference>
<dbReference type="GO" id="GO:0005739">
    <property type="term" value="C:mitochondrion"/>
    <property type="evidence" value="ECO:0007669"/>
    <property type="project" value="TreeGrafter"/>
</dbReference>
<keyword evidence="3" id="KW-1185">Reference proteome</keyword>
<evidence type="ECO:0000313" key="3">
    <source>
        <dbReference type="Proteomes" id="UP000593567"/>
    </source>
</evidence>
<dbReference type="OrthoDB" id="1888931at2759"/>
<dbReference type="Proteomes" id="UP000593567">
    <property type="component" value="Unassembled WGS sequence"/>
</dbReference>
<dbReference type="Gene3D" id="3.40.50.720">
    <property type="entry name" value="NAD(P)-binding Rossmann-like Domain"/>
    <property type="match status" value="1"/>
</dbReference>
<dbReference type="GO" id="GO:0008670">
    <property type="term" value="F:2,4-dienoyl-CoA reductase (NADPH) activity"/>
    <property type="evidence" value="ECO:0007669"/>
    <property type="project" value="TreeGrafter"/>
</dbReference>
<dbReference type="PRINTS" id="PR00081">
    <property type="entry name" value="GDHRDH"/>
</dbReference>
<dbReference type="InterPro" id="IPR036291">
    <property type="entry name" value="NAD(P)-bd_dom_sf"/>
</dbReference>
<protein>
    <submittedName>
        <fullName evidence="2">DECR1</fullName>
    </submittedName>
</protein>
<organism evidence="2 3">
    <name type="scientific">Bugula neritina</name>
    <name type="common">Brown bryozoan</name>
    <name type="synonym">Sertularia neritina</name>
    <dbReference type="NCBI Taxonomy" id="10212"/>
    <lineage>
        <taxon>Eukaryota</taxon>
        <taxon>Metazoa</taxon>
        <taxon>Spiralia</taxon>
        <taxon>Lophotrochozoa</taxon>
        <taxon>Bryozoa</taxon>
        <taxon>Gymnolaemata</taxon>
        <taxon>Cheilostomatida</taxon>
        <taxon>Flustrina</taxon>
        <taxon>Buguloidea</taxon>
        <taxon>Bugulidae</taxon>
        <taxon>Bugula</taxon>
    </lineage>
</organism>
<evidence type="ECO:0000256" key="1">
    <source>
        <dbReference type="ARBA" id="ARBA00023002"/>
    </source>
</evidence>